<keyword evidence="2" id="KW-1185">Reference proteome</keyword>
<organism evidence="1 2">
    <name type="scientific">Rhizopus delemar</name>
    <dbReference type="NCBI Taxonomy" id="936053"/>
    <lineage>
        <taxon>Eukaryota</taxon>
        <taxon>Fungi</taxon>
        <taxon>Fungi incertae sedis</taxon>
        <taxon>Mucoromycota</taxon>
        <taxon>Mucoromycotina</taxon>
        <taxon>Mucoromycetes</taxon>
        <taxon>Mucorales</taxon>
        <taxon>Mucorineae</taxon>
        <taxon>Rhizopodaceae</taxon>
        <taxon>Rhizopus</taxon>
    </lineage>
</organism>
<name>A0A9P6XS47_9FUNG</name>
<sequence length="77" mass="8279">MSDRIIEFNPAPVNARGSNSAGQPIALPSRAVVPEFVSSDGILDSFAYPRPGYPPTVGQNTSQTSALFEVVVFWIIQ</sequence>
<reference evidence="1 2" key="1">
    <citation type="journal article" date="2020" name="Microb. Genom.">
        <title>Genetic diversity of clinical and environmental Mucorales isolates obtained from an investigation of mucormycosis cases among solid organ transplant recipients.</title>
        <authorList>
            <person name="Nguyen M.H."/>
            <person name="Kaul D."/>
            <person name="Muto C."/>
            <person name="Cheng S.J."/>
            <person name="Richter R.A."/>
            <person name="Bruno V.M."/>
            <person name="Liu G."/>
            <person name="Beyhan S."/>
            <person name="Sundermann A.J."/>
            <person name="Mounaud S."/>
            <person name="Pasculle A.W."/>
            <person name="Nierman W.C."/>
            <person name="Driscoll E."/>
            <person name="Cumbie R."/>
            <person name="Clancy C.J."/>
            <person name="Dupont C.L."/>
        </authorList>
    </citation>
    <scope>NUCLEOTIDE SEQUENCE [LARGE SCALE GENOMIC DNA]</scope>
    <source>
        <strain evidence="1 2">GL24</strain>
    </source>
</reference>
<evidence type="ECO:0000313" key="1">
    <source>
        <dbReference type="EMBL" id="KAG1531106.1"/>
    </source>
</evidence>
<gene>
    <name evidence="1" type="ORF">G6F50_016895</name>
</gene>
<comment type="caution">
    <text evidence="1">The sequence shown here is derived from an EMBL/GenBank/DDBJ whole genome shotgun (WGS) entry which is preliminary data.</text>
</comment>
<dbReference type="EMBL" id="JAANIU010011349">
    <property type="protein sequence ID" value="KAG1531106.1"/>
    <property type="molecule type" value="Genomic_DNA"/>
</dbReference>
<proteinExistence type="predicted"/>
<protein>
    <submittedName>
        <fullName evidence="1">Uncharacterized protein</fullName>
    </submittedName>
</protein>
<accession>A0A9P6XS47</accession>
<dbReference type="Proteomes" id="UP000740926">
    <property type="component" value="Unassembled WGS sequence"/>
</dbReference>
<evidence type="ECO:0000313" key="2">
    <source>
        <dbReference type="Proteomes" id="UP000740926"/>
    </source>
</evidence>
<dbReference type="AlphaFoldDB" id="A0A9P6XS47"/>